<feature type="domain" description="Cyclin-like" evidence="2">
    <location>
        <begin position="205"/>
        <end position="290"/>
    </location>
</feature>
<dbReference type="Gene3D" id="1.10.472.10">
    <property type="entry name" value="Cyclin-like"/>
    <property type="match status" value="1"/>
</dbReference>
<evidence type="ECO:0000313" key="4">
    <source>
        <dbReference type="Proteomes" id="UP000076727"/>
    </source>
</evidence>
<keyword evidence="4" id="KW-1185">Reference proteome</keyword>
<feature type="compositionally biased region" description="Pro residues" evidence="1">
    <location>
        <begin position="1"/>
        <end position="11"/>
    </location>
</feature>
<evidence type="ECO:0000259" key="2">
    <source>
        <dbReference type="SMART" id="SM00385"/>
    </source>
</evidence>
<dbReference type="Pfam" id="PF08613">
    <property type="entry name" value="Cyclin"/>
    <property type="match status" value="1"/>
</dbReference>
<feature type="region of interest" description="Disordered" evidence="1">
    <location>
        <begin position="166"/>
        <end position="187"/>
    </location>
</feature>
<dbReference type="PANTHER" id="PTHR15615">
    <property type="match status" value="1"/>
</dbReference>
<feature type="region of interest" description="Disordered" evidence="1">
    <location>
        <begin position="1"/>
        <end position="24"/>
    </location>
</feature>
<feature type="region of interest" description="Disordered" evidence="1">
    <location>
        <begin position="327"/>
        <end position="373"/>
    </location>
</feature>
<dbReference type="SMART" id="SM00385">
    <property type="entry name" value="CYCLIN"/>
    <property type="match status" value="1"/>
</dbReference>
<dbReference type="AlphaFoldDB" id="A0A165Q099"/>
<dbReference type="GO" id="GO:0016538">
    <property type="term" value="F:cyclin-dependent protein serine/threonine kinase regulator activity"/>
    <property type="evidence" value="ECO:0007669"/>
    <property type="project" value="TreeGrafter"/>
</dbReference>
<feature type="region of interest" description="Disordered" evidence="1">
    <location>
        <begin position="86"/>
        <end position="117"/>
    </location>
</feature>
<dbReference type="GO" id="GO:0005634">
    <property type="term" value="C:nucleus"/>
    <property type="evidence" value="ECO:0007669"/>
    <property type="project" value="TreeGrafter"/>
</dbReference>
<dbReference type="InterPro" id="IPR036915">
    <property type="entry name" value="Cyclin-like_sf"/>
</dbReference>
<feature type="compositionally biased region" description="Polar residues" evidence="1">
    <location>
        <begin position="342"/>
        <end position="355"/>
    </location>
</feature>
<dbReference type="EMBL" id="KV429063">
    <property type="protein sequence ID" value="KZT68846.1"/>
    <property type="molecule type" value="Genomic_DNA"/>
</dbReference>
<dbReference type="InterPro" id="IPR013763">
    <property type="entry name" value="Cyclin-like_dom"/>
</dbReference>
<accession>A0A165Q099</accession>
<dbReference type="STRING" id="1314783.A0A165Q099"/>
<name>A0A165Q099_9APHY</name>
<dbReference type="SUPFAM" id="SSF47954">
    <property type="entry name" value="Cyclin-like"/>
    <property type="match status" value="1"/>
</dbReference>
<dbReference type="Proteomes" id="UP000076727">
    <property type="component" value="Unassembled WGS sequence"/>
</dbReference>
<organism evidence="3 4">
    <name type="scientific">Daedalea quercina L-15889</name>
    <dbReference type="NCBI Taxonomy" id="1314783"/>
    <lineage>
        <taxon>Eukaryota</taxon>
        <taxon>Fungi</taxon>
        <taxon>Dikarya</taxon>
        <taxon>Basidiomycota</taxon>
        <taxon>Agaricomycotina</taxon>
        <taxon>Agaricomycetes</taxon>
        <taxon>Polyporales</taxon>
        <taxon>Fomitopsis</taxon>
    </lineage>
</organism>
<sequence>MALYTPPPSLPRTPHSHSMDAPLPPLPDALMSTWSDWRTTKQEAPLTPPLSDVFAKRVLPPQTEPKPVLPSISHFDYASARVSPVTPPQLDDSHLWQSYGSPSQRSPRAYAHTSTSRTDASHTIEYLPSPPSALDWFTVSLERPSQFIAEKTCEMICYLWFSSCSQSSSPSKRNRTAPQEHSPYIPPSNSTTASLQFTVSHAFIRFMQKVLETTQVSQSVIVLALHYIYRMKARNRFTTGHPGSEYRVAIAALMMANKFVDDNTYTNKTWSEVSGIELSEINKMEKEFLLGIDFGLYVDKSTYDSWLNLLQGLVMAKERELQHWRRSRRPARSLHRVHPLRHSSSTLSKAHTTPTYRARSSSPRRCPAGLAPGPAPSACAAYTDYRVNPSIALSSSTKRSASQAFASDASPYAPAAPPSARPPKRSMGLTLQIPELEYSSSHSSESSASPLEPLQGFSKLSLGASPVDVGHSSPWAATIGQNEVPQTLVSAYRRDDRQPYATPEHLYFYTLSCSPAQEEDSISRKGRLRYHQPRPAHPASVPQVQPQVPLVVQSASASPYDMHMPLRAGHTLPPLSELSRDWLREGPVYPHCHSQSPCRSQRPAQDPIQPATFANAGPPGYQFYTTAAPAPSPYYYAARGRRF</sequence>
<feature type="compositionally biased region" description="Basic residues" evidence="1">
    <location>
        <begin position="327"/>
        <end position="341"/>
    </location>
</feature>
<feature type="compositionally biased region" description="Low complexity" evidence="1">
    <location>
        <begin position="357"/>
        <end position="373"/>
    </location>
</feature>
<feature type="region of interest" description="Disordered" evidence="1">
    <location>
        <begin position="405"/>
        <end position="426"/>
    </location>
</feature>
<dbReference type="InterPro" id="IPR013922">
    <property type="entry name" value="Cyclin_PHO80-like"/>
</dbReference>
<gene>
    <name evidence="3" type="ORF">DAEQUDRAFT_727498</name>
</gene>
<feature type="compositionally biased region" description="Polar residues" evidence="1">
    <location>
        <begin position="95"/>
        <end position="117"/>
    </location>
</feature>
<protein>
    <recommendedName>
        <fullName evidence="2">Cyclin-like domain-containing protein</fullName>
    </recommendedName>
</protein>
<dbReference type="PANTHER" id="PTHR15615:SF27">
    <property type="entry name" value="PHO85 CYCLIN CLG1"/>
    <property type="match status" value="1"/>
</dbReference>
<dbReference type="GO" id="GO:0000307">
    <property type="term" value="C:cyclin-dependent protein kinase holoenzyme complex"/>
    <property type="evidence" value="ECO:0007669"/>
    <property type="project" value="TreeGrafter"/>
</dbReference>
<dbReference type="OrthoDB" id="244495at2759"/>
<reference evidence="3 4" key="1">
    <citation type="journal article" date="2016" name="Mol. Biol. Evol.">
        <title>Comparative Genomics of Early-Diverging Mushroom-Forming Fungi Provides Insights into the Origins of Lignocellulose Decay Capabilities.</title>
        <authorList>
            <person name="Nagy L.G."/>
            <person name="Riley R."/>
            <person name="Tritt A."/>
            <person name="Adam C."/>
            <person name="Daum C."/>
            <person name="Floudas D."/>
            <person name="Sun H."/>
            <person name="Yadav J.S."/>
            <person name="Pangilinan J."/>
            <person name="Larsson K.H."/>
            <person name="Matsuura K."/>
            <person name="Barry K."/>
            <person name="Labutti K."/>
            <person name="Kuo R."/>
            <person name="Ohm R.A."/>
            <person name="Bhattacharya S.S."/>
            <person name="Shirouzu T."/>
            <person name="Yoshinaga Y."/>
            <person name="Martin F.M."/>
            <person name="Grigoriev I.V."/>
            <person name="Hibbett D.S."/>
        </authorList>
    </citation>
    <scope>NUCLEOTIDE SEQUENCE [LARGE SCALE GENOMIC DNA]</scope>
    <source>
        <strain evidence="3 4">L-15889</strain>
    </source>
</reference>
<evidence type="ECO:0000313" key="3">
    <source>
        <dbReference type="EMBL" id="KZT68846.1"/>
    </source>
</evidence>
<proteinExistence type="predicted"/>
<dbReference type="CDD" id="cd20557">
    <property type="entry name" value="CYCLIN_ScPCL1-like"/>
    <property type="match status" value="1"/>
</dbReference>
<evidence type="ECO:0000256" key="1">
    <source>
        <dbReference type="SAM" id="MobiDB-lite"/>
    </source>
</evidence>
<dbReference type="GO" id="GO:0019901">
    <property type="term" value="F:protein kinase binding"/>
    <property type="evidence" value="ECO:0007669"/>
    <property type="project" value="InterPro"/>
</dbReference>